<dbReference type="Proteomes" id="UP000054172">
    <property type="component" value="Unassembled WGS sequence"/>
</dbReference>
<name>A0A0Q4B068_9BACT</name>
<dbReference type="AlphaFoldDB" id="A0A0Q4B068"/>
<accession>A0A0Q4B068</accession>
<proteinExistence type="predicted"/>
<dbReference type="STRING" id="1702214.AL399_06310"/>
<sequence length="203" mass="23594">MDNQVLWEVYTEKKQTLKQLAARYRCSARTIQRRLDAFPRGNPPAEARRVIVLMDTTYWGRNLGLTLFKDAITNRNLLRYYVRSETVQDYIRGVEELTRRGFEIVAIVCDGRRGLTRAFGGIPVQMCMFHSRAIIRRYLPLKPKLEASRALVKIVDGMKNADRASFLAALARWEAQWSSFIEERSIDRNTGKGHYTHKRLRSA</sequence>
<keyword evidence="2" id="KW-1185">Reference proteome</keyword>
<organism evidence="1 2">
    <name type="scientific">Candidatus [Bacteroides] periocalifornicus</name>
    <dbReference type="NCBI Taxonomy" id="1702214"/>
    <lineage>
        <taxon>Bacteria</taxon>
        <taxon>Pseudomonadati</taxon>
        <taxon>Bacteroidota</taxon>
    </lineage>
</organism>
<gene>
    <name evidence="1" type="ORF">AL399_06310</name>
</gene>
<feature type="non-terminal residue" evidence="1">
    <location>
        <position position="203"/>
    </location>
</feature>
<evidence type="ECO:0000313" key="2">
    <source>
        <dbReference type="Proteomes" id="UP000054172"/>
    </source>
</evidence>
<reference evidence="1" key="1">
    <citation type="submission" date="2015-08" db="EMBL/GenBank/DDBJ databases">
        <title>Candidatus Bacteriodes Periocalifornicus.</title>
        <authorList>
            <person name="McLean J.S."/>
            <person name="Kelley S."/>
        </authorList>
    </citation>
    <scope>NUCLEOTIDE SEQUENCE [LARGE SCALE GENOMIC DNA]</scope>
    <source>
        <strain evidence="1">12B</strain>
    </source>
</reference>
<evidence type="ECO:0008006" key="3">
    <source>
        <dbReference type="Google" id="ProtNLM"/>
    </source>
</evidence>
<dbReference type="EMBL" id="LIIK01000028">
    <property type="protein sequence ID" value="KQM08639.1"/>
    <property type="molecule type" value="Genomic_DNA"/>
</dbReference>
<evidence type="ECO:0000313" key="1">
    <source>
        <dbReference type="EMBL" id="KQM08639.1"/>
    </source>
</evidence>
<comment type="caution">
    <text evidence="1">The sequence shown here is derived from an EMBL/GenBank/DDBJ whole genome shotgun (WGS) entry which is preliminary data.</text>
</comment>
<protein>
    <recommendedName>
        <fullName evidence="3">Transposase</fullName>
    </recommendedName>
</protein>